<organism evidence="1">
    <name type="scientific">marine sediment metagenome</name>
    <dbReference type="NCBI Taxonomy" id="412755"/>
    <lineage>
        <taxon>unclassified sequences</taxon>
        <taxon>metagenomes</taxon>
        <taxon>ecological metagenomes</taxon>
    </lineage>
</organism>
<accession>X1JFH6</accession>
<gene>
    <name evidence="1" type="ORF">S03H2_62356</name>
</gene>
<proteinExistence type="predicted"/>
<dbReference type="EMBL" id="BARU01040323">
    <property type="protein sequence ID" value="GAH77079.1"/>
    <property type="molecule type" value="Genomic_DNA"/>
</dbReference>
<evidence type="ECO:0000313" key="1">
    <source>
        <dbReference type="EMBL" id="GAH77079.1"/>
    </source>
</evidence>
<name>X1JFH6_9ZZZZ</name>
<reference evidence="1" key="1">
    <citation type="journal article" date="2014" name="Front. Microbiol.">
        <title>High frequency of phylogenetically diverse reductive dehalogenase-homologous genes in deep subseafloor sedimentary metagenomes.</title>
        <authorList>
            <person name="Kawai M."/>
            <person name="Futagami T."/>
            <person name="Toyoda A."/>
            <person name="Takaki Y."/>
            <person name="Nishi S."/>
            <person name="Hori S."/>
            <person name="Arai W."/>
            <person name="Tsubouchi T."/>
            <person name="Morono Y."/>
            <person name="Uchiyama I."/>
            <person name="Ito T."/>
            <person name="Fujiyama A."/>
            <person name="Inagaki F."/>
            <person name="Takami H."/>
        </authorList>
    </citation>
    <scope>NUCLEOTIDE SEQUENCE</scope>
    <source>
        <strain evidence="1">Expedition CK06-06</strain>
    </source>
</reference>
<dbReference type="AlphaFoldDB" id="X1JFH6"/>
<comment type="caution">
    <text evidence="1">The sequence shown here is derived from an EMBL/GenBank/DDBJ whole genome shotgun (WGS) entry which is preliminary data.</text>
</comment>
<feature type="non-terminal residue" evidence="1">
    <location>
        <position position="1"/>
    </location>
</feature>
<sequence>PLYKMGINQAYAQDNMNLAAQIASDAAEQQNIWNNEMLDKELEYNQKASEAEAGGAISGSIVTGLFTVAAAFVCWIVDELYGLDTVEGKILFHEVNYEWPKTFIGEIGYKLYVKFGKRVALFISKKGLLNFAVRKGLKLFFDYQLRIADNISEGDIVET</sequence>
<protein>
    <submittedName>
        <fullName evidence="1">Uncharacterized protein</fullName>
    </submittedName>
</protein>